<dbReference type="PIRSF" id="PIRSF006066">
    <property type="entry name" value="HI0050"/>
    <property type="match status" value="1"/>
</dbReference>
<evidence type="ECO:0000259" key="8">
    <source>
        <dbReference type="Pfam" id="PF06808"/>
    </source>
</evidence>
<dbReference type="InterPro" id="IPR010656">
    <property type="entry name" value="DctM"/>
</dbReference>
<evidence type="ECO:0000313" key="9">
    <source>
        <dbReference type="EMBL" id="SDE67342.1"/>
    </source>
</evidence>
<dbReference type="PANTHER" id="PTHR33362">
    <property type="entry name" value="SIALIC ACID TRAP TRANSPORTER PERMEASE PROTEIN SIAT-RELATED"/>
    <property type="match status" value="1"/>
</dbReference>
<organism evidence="9 10">
    <name type="scientific">Ruegeria marina</name>
    <dbReference type="NCBI Taxonomy" id="639004"/>
    <lineage>
        <taxon>Bacteria</taxon>
        <taxon>Pseudomonadati</taxon>
        <taxon>Pseudomonadota</taxon>
        <taxon>Alphaproteobacteria</taxon>
        <taxon>Rhodobacterales</taxon>
        <taxon>Roseobacteraceae</taxon>
        <taxon>Ruegeria</taxon>
    </lineage>
</organism>
<keyword evidence="2" id="KW-1003">Cell membrane</keyword>
<proteinExistence type="inferred from homology"/>
<gene>
    <name evidence="9" type="ORF">SAMN04488239_12717</name>
</gene>
<comment type="caution">
    <text evidence="7">Lacks conserved residue(s) required for the propagation of feature annotation.</text>
</comment>
<evidence type="ECO:0000256" key="5">
    <source>
        <dbReference type="ARBA" id="ARBA00022989"/>
    </source>
</evidence>
<evidence type="ECO:0000256" key="6">
    <source>
        <dbReference type="ARBA" id="ARBA00023136"/>
    </source>
</evidence>
<comment type="subunit">
    <text evidence="7">The complex comprises the extracytoplasmic solute receptor protein and the two transmembrane proteins.</text>
</comment>
<feature type="transmembrane region" description="Helical" evidence="7">
    <location>
        <begin position="315"/>
        <end position="348"/>
    </location>
</feature>
<keyword evidence="4 7" id="KW-0812">Transmembrane</keyword>
<evidence type="ECO:0000256" key="4">
    <source>
        <dbReference type="ARBA" id="ARBA00022692"/>
    </source>
</evidence>
<dbReference type="AlphaFoldDB" id="A0A1G7EUS7"/>
<dbReference type="GO" id="GO:0005886">
    <property type="term" value="C:plasma membrane"/>
    <property type="evidence" value="ECO:0007669"/>
    <property type="project" value="UniProtKB-SubCell"/>
</dbReference>
<feature type="transmembrane region" description="Helical" evidence="7">
    <location>
        <begin position="271"/>
        <end position="295"/>
    </location>
</feature>
<keyword evidence="5 7" id="KW-1133">Transmembrane helix</keyword>
<evidence type="ECO:0000256" key="2">
    <source>
        <dbReference type="ARBA" id="ARBA00022475"/>
    </source>
</evidence>
<evidence type="ECO:0000256" key="3">
    <source>
        <dbReference type="ARBA" id="ARBA00022519"/>
    </source>
</evidence>
<name>A0A1G7EUS7_9RHOB</name>
<evidence type="ECO:0000256" key="1">
    <source>
        <dbReference type="ARBA" id="ARBA00004429"/>
    </source>
</evidence>
<feature type="transmembrane region" description="Helical" evidence="7">
    <location>
        <begin position="396"/>
        <end position="420"/>
    </location>
</feature>
<dbReference type="Pfam" id="PF06808">
    <property type="entry name" value="DctM"/>
    <property type="match status" value="1"/>
</dbReference>
<comment type="similarity">
    <text evidence="7">Belongs to the TRAP transporter large permease family.</text>
</comment>
<feature type="transmembrane region" description="Helical" evidence="7">
    <location>
        <begin position="169"/>
        <end position="193"/>
    </location>
</feature>
<keyword evidence="10" id="KW-1185">Reference proteome</keyword>
<dbReference type="Proteomes" id="UP000199628">
    <property type="component" value="Unassembled WGS sequence"/>
</dbReference>
<dbReference type="STRING" id="639004.SAMN04488239_12717"/>
<feature type="transmembrane region" description="Helical" evidence="7">
    <location>
        <begin position="355"/>
        <end position="384"/>
    </location>
</feature>
<feature type="transmembrane region" description="Helical" evidence="7">
    <location>
        <begin position="214"/>
        <end position="236"/>
    </location>
</feature>
<evidence type="ECO:0000256" key="7">
    <source>
        <dbReference type="RuleBase" id="RU369079"/>
    </source>
</evidence>
<sequence length="427" mass="43932">MLFFLILALSILGLLAGGAIAYVVGAASVLSFVAGGSSDFLAILPQRVFSQLDVFAFLAMPLFVLTGDLMNRGGVTRALIDLAMALVGRFKGGLGHVNIMASVFFAGVSGSAVADAAAMSNTLVPAMRERGYTETYAAAVTAASSIIGPIIPPSVILIFYGALMGASVPALFAAGVMPGLLLAAVLMAMNAWFARRDDHPGGAGIAVPRLGPALWHALPALSLPLIILGGVLFGFATPAESAAVAVLAAMGIGIARGELDWAGIVKAGERTAVMLGAVFVILCAIAAFSYLAALYQLPRRLGEEVAELGLGPVGYLIAINVVFLLAGMVMDVKAAVALLAPILVPVALEMGADPVHLGIVICFNITLGLLSPPFGGVLIIISTVTSVNYWSLVRAVAPFLTAQIALLLILTLFSEITLWLPRSLGLL</sequence>
<keyword evidence="6 7" id="KW-0472">Membrane</keyword>
<comment type="subcellular location">
    <subcellularLocation>
        <location evidence="1 7">Cell inner membrane</location>
        <topology evidence="1 7">Multi-pass membrane protein</topology>
    </subcellularLocation>
</comment>
<comment type="function">
    <text evidence="7">Part of the tripartite ATP-independent periplasmic (TRAP) transport system.</text>
</comment>
<feature type="transmembrane region" description="Helical" evidence="7">
    <location>
        <begin position="103"/>
        <end position="124"/>
    </location>
</feature>
<feature type="transmembrane region" description="Helical" evidence="7">
    <location>
        <begin position="49"/>
        <end position="66"/>
    </location>
</feature>
<dbReference type="EMBL" id="FMZV01000027">
    <property type="protein sequence ID" value="SDE67342.1"/>
    <property type="molecule type" value="Genomic_DNA"/>
</dbReference>
<feature type="transmembrane region" description="Helical" evidence="7">
    <location>
        <begin position="136"/>
        <end position="163"/>
    </location>
</feature>
<keyword evidence="7" id="KW-0813">Transport</keyword>
<reference evidence="10" key="1">
    <citation type="submission" date="2016-10" db="EMBL/GenBank/DDBJ databases">
        <authorList>
            <person name="Varghese N."/>
            <person name="Submissions S."/>
        </authorList>
    </citation>
    <scope>NUCLEOTIDE SEQUENCE [LARGE SCALE GENOMIC DNA]</scope>
    <source>
        <strain evidence="10">CGMCC 1.9108</strain>
    </source>
</reference>
<dbReference type="PANTHER" id="PTHR33362:SF2">
    <property type="entry name" value="TRAP TRANSPORTER LARGE PERMEASE PROTEIN"/>
    <property type="match status" value="1"/>
</dbReference>
<protein>
    <recommendedName>
        <fullName evidence="7">TRAP transporter large permease protein</fullName>
    </recommendedName>
</protein>
<dbReference type="InterPro" id="IPR004681">
    <property type="entry name" value="TRAP_DctM"/>
</dbReference>
<accession>A0A1G7EUS7</accession>
<feature type="domain" description="TRAP C4-dicarboxylate transport system permease DctM subunit" evidence="8">
    <location>
        <begin position="11"/>
        <end position="415"/>
    </location>
</feature>
<keyword evidence="3 7" id="KW-0997">Cell inner membrane</keyword>
<dbReference type="GO" id="GO:0022857">
    <property type="term" value="F:transmembrane transporter activity"/>
    <property type="evidence" value="ECO:0007669"/>
    <property type="project" value="UniProtKB-UniRule"/>
</dbReference>
<dbReference type="RefSeq" id="WP_093037711.1">
    <property type="nucleotide sequence ID" value="NZ_FMZV01000027.1"/>
</dbReference>
<dbReference type="OrthoDB" id="9790209at2"/>
<evidence type="ECO:0000313" key="10">
    <source>
        <dbReference type="Proteomes" id="UP000199628"/>
    </source>
</evidence>
<dbReference type="NCBIfam" id="TIGR00786">
    <property type="entry name" value="dctM"/>
    <property type="match status" value="1"/>
</dbReference>